<dbReference type="AlphaFoldDB" id="A0A0A2XFM6"/>
<evidence type="ECO:0000259" key="5">
    <source>
        <dbReference type="Pfam" id="PF14793"/>
    </source>
</evidence>
<dbReference type="PANTHER" id="PTHR43393:SF1">
    <property type="entry name" value="PYRIMIDINE_PURINE NUCLEOTIDE 5'-MONOPHOSPHATE NUCLEOSIDASE"/>
    <property type="match status" value="1"/>
</dbReference>
<dbReference type="PANTHER" id="PTHR43393">
    <property type="entry name" value="CYTOKININ RIBOSIDE 5'-MONOPHOSPHATE PHOSPHORIBOHYDROLASE"/>
    <property type="match status" value="1"/>
</dbReference>
<name>A0A0A2XFM6_9PAST</name>
<dbReference type="EC" id="3.2.2.4" evidence="2"/>
<comment type="caution">
    <text evidence="6">The sequence shown here is derived from an EMBL/GenBank/DDBJ whole genome shotgun (WGS) entry which is preliminary data.</text>
</comment>
<evidence type="ECO:0000256" key="3">
    <source>
        <dbReference type="ARBA" id="ARBA00031983"/>
    </source>
</evidence>
<dbReference type="InterPro" id="IPR052341">
    <property type="entry name" value="LOG_family_nucleotidases"/>
</dbReference>
<gene>
    <name evidence="6" type="ORF">JP32_10435</name>
</gene>
<protein>
    <recommendedName>
        <fullName evidence="3">AMP nucleosidase</fullName>
        <ecNumber evidence="2">3.2.2.4</ecNumber>
    </recommendedName>
    <alternativeName>
        <fullName evidence="3">AMP nucleosidase</fullName>
    </alternativeName>
</protein>
<dbReference type="RefSeq" id="WP_039081094.1">
    <property type="nucleotide sequence ID" value="NZ_JBLODA010000003.1"/>
</dbReference>
<dbReference type="NCBIfam" id="NF038390">
    <property type="entry name" value="Nsidase_PpnN"/>
    <property type="match status" value="1"/>
</dbReference>
<evidence type="ECO:0000259" key="4">
    <source>
        <dbReference type="Pfam" id="PF11892"/>
    </source>
</evidence>
<reference evidence="6 7" key="1">
    <citation type="submission" date="2014-08" db="EMBL/GenBank/DDBJ databases">
        <title>Chaperone-usher fimbriae in a diverse selection of Gallibacterium genomes.</title>
        <authorList>
            <person name="Kudirkiene E."/>
            <person name="Bager R.J."/>
            <person name="Johnson T.J."/>
            <person name="Bojesen A.M."/>
        </authorList>
    </citation>
    <scope>NUCLEOTIDE SEQUENCE [LARGE SCALE GENOMIC DNA]</scope>
    <source>
        <strain evidence="6 7">20558/3kl.</strain>
    </source>
</reference>
<dbReference type="InterPro" id="IPR027820">
    <property type="entry name" value="PpnN_N"/>
</dbReference>
<comment type="catalytic activity">
    <reaction evidence="1">
        <text>AMP + H2O = D-ribose 5-phosphate + adenine</text>
        <dbReference type="Rhea" id="RHEA:20129"/>
        <dbReference type="ChEBI" id="CHEBI:15377"/>
        <dbReference type="ChEBI" id="CHEBI:16708"/>
        <dbReference type="ChEBI" id="CHEBI:78346"/>
        <dbReference type="ChEBI" id="CHEBI:456215"/>
        <dbReference type="EC" id="3.2.2.4"/>
    </reaction>
</comment>
<dbReference type="InterPro" id="IPR021826">
    <property type="entry name" value="PpnN_C"/>
</dbReference>
<evidence type="ECO:0000256" key="1">
    <source>
        <dbReference type="ARBA" id="ARBA00000274"/>
    </source>
</evidence>
<proteinExistence type="predicted"/>
<dbReference type="InterPro" id="IPR031100">
    <property type="entry name" value="LOG_fam"/>
</dbReference>
<sequence>MSIYYINPRGSMDQLSHLEVARLKQGAEGDLYPLYRNCSLAVLNSGAITDDSRALLGKYPDFAINLLTRERGIALELLNPPESAFVDDKIIRNIQYHLFAVLRDIIFAQINQDRFLGNHLTQADISARITNQVFSILRNAKALRIGEDPNLVVCWGGHSINESEYQYCRAVGLELGYRELNIVTGCGPGVMEAPMKGAAIGHANQRFKDSRFIGITEPSIIASEPPNPIVNELIIMPDIEKRLEAFTRLGHTFLIFPGGPGTFEEFLFLLGIKLHPDNRNQTIPLILTGPSSCADYFATIDRFVSKVLGEEARKQYEIIIDDPVAVARHAKLAMDKIKQQRFEKGDAYSFNWTLKIDPILQAPFEPDHQSMATLNLHLDQPLMNLVSNLRRAFSGIVAGNIKPNTKDEIAKYGVFKLHGDTMVLENMENLLKDFIAQHRMKLPSAEAYVPCYEIVK</sequence>
<evidence type="ECO:0000313" key="6">
    <source>
        <dbReference type="EMBL" id="KGQ29807.1"/>
    </source>
</evidence>
<dbReference type="InterPro" id="IPR037153">
    <property type="entry name" value="PpnN-like_sf"/>
</dbReference>
<evidence type="ECO:0000313" key="7">
    <source>
        <dbReference type="Proteomes" id="UP000030526"/>
    </source>
</evidence>
<dbReference type="GO" id="GO:0005829">
    <property type="term" value="C:cytosol"/>
    <property type="evidence" value="ECO:0007669"/>
    <property type="project" value="TreeGrafter"/>
</dbReference>
<dbReference type="Gene3D" id="3.40.50.450">
    <property type="match status" value="1"/>
</dbReference>
<feature type="domain" description="Pyrimidine/purine nucleotide 5'-monophosphate nucleosidase C-terminal" evidence="4">
    <location>
        <begin position="334"/>
        <end position="455"/>
    </location>
</feature>
<dbReference type="Gene3D" id="3.30.1850.10">
    <property type="entry name" value="MoCo carrier protein-like"/>
    <property type="match status" value="1"/>
</dbReference>
<evidence type="ECO:0000256" key="2">
    <source>
        <dbReference type="ARBA" id="ARBA00011985"/>
    </source>
</evidence>
<dbReference type="Pfam" id="PF14793">
    <property type="entry name" value="DUF4478"/>
    <property type="match status" value="1"/>
</dbReference>
<organism evidence="6 7">
    <name type="scientific">Gallibacterium anatis</name>
    <dbReference type="NCBI Taxonomy" id="750"/>
    <lineage>
        <taxon>Bacteria</taxon>
        <taxon>Pseudomonadati</taxon>
        <taxon>Pseudomonadota</taxon>
        <taxon>Gammaproteobacteria</taxon>
        <taxon>Pasteurellales</taxon>
        <taxon>Pasteurellaceae</taxon>
        <taxon>Gallibacterium</taxon>
    </lineage>
</organism>
<dbReference type="Proteomes" id="UP000030526">
    <property type="component" value="Unassembled WGS sequence"/>
</dbReference>
<dbReference type="GO" id="GO:0008714">
    <property type="term" value="F:AMP nucleosidase activity"/>
    <property type="evidence" value="ECO:0007669"/>
    <property type="project" value="UniProtKB-EC"/>
</dbReference>
<dbReference type="InterPro" id="IPR049788">
    <property type="entry name" value="PpnN"/>
</dbReference>
<dbReference type="Pfam" id="PF11892">
    <property type="entry name" value="PpnN_C"/>
    <property type="match status" value="1"/>
</dbReference>
<accession>A0A0A2XFM6</accession>
<dbReference type="SUPFAM" id="SSF102405">
    <property type="entry name" value="MCP/YpsA-like"/>
    <property type="match status" value="1"/>
</dbReference>
<dbReference type="Pfam" id="PF03641">
    <property type="entry name" value="Lysine_decarbox"/>
    <property type="match status" value="1"/>
</dbReference>
<dbReference type="EMBL" id="JPXS01000062">
    <property type="protein sequence ID" value="KGQ29807.1"/>
    <property type="molecule type" value="Genomic_DNA"/>
</dbReference>
<feature type="domain" description="Pyrimidine/purine nucleotide 5'-monophosphate nucleosidase N-terminal" evidence="5">
    <location>
        <begin position="5"/>
        <end position="109"/>
    </location>
</feature>